<feature type="chain" id="PRO_5045486811" evidence="1">
    <location>
        <begin position="40"/>
        <end position="183"/>
    </location>
</feature>
<dbReference type="InterPro" id="IPR036182">
    <property type="entry name" value="PCuAC_sf"/>
</dbReference>
<comment type="caution">
    <text evidence="2">The sequence shown here is derived from an EMBL/GenBank/DDBJ whole genome shotgun (WGS) entry which is preliminary data.</text>
</comment>
<evidence type="ECO:0000313" key="3">
    <source>
        <dbReference type="Proteomes" id="UP001321492"/>
    </source>
</evidence>
<name>A0ABT7AKC9_9HYPH</name>
<dbReference type="InterPro" id="IPR058248">
    <property type="entry name" value="Lxx211020-like"/>
</dbReference>
<dbReference type="EMBL" id="JASJEV010000013">
    <property type="protein sequence ID" value="MDJ1159825.1"/>
    <property type="molecule type" value="Genomic_DNA"/>
</dbReference>
<organism evidence="2 3">
    <name type="scientific">Chelatococcus albus</name>
    <dbReference type="NCBI Taxonomy" id="3047466"/>
    <lineage>
        <taxon>Bacteria</taxon>
        <taxon>Pseudomonadati</taxon>
        <taxon>Pseudomonadota</taxon>
        <taxon>Alphaproteobacteria</taxon>
        <taxon>Hyphomicrobiales</taxon>
        <taxon>Chelatococcaceae</taxon>
        <taxon>Chelatococcus</taxon>
    </lineage>
</organism>
<keyword evidence="3" id="KW-1185">Reference proteome</keyword>
<proteinExistence type="predicted"/>
<dbReference type="PANTHER" id="PTHR36302:SF1">
    <property type="entry name" value="COPPER CHAPERONE PCU(A)C"/>
    <property type="match status" value="1"/>
</dbReference>
<dbReference type="SUPFAM" id="SSF110087">
    <property type="entry name" value="DR1885-like metal-binding protein"/>
    <property type="match status" value="1"/>
</dbReference>
<dbReference type="Proteomes" id="UP001321492">
    <property type="component" value="Unassembled WGS sequence"/>
</dbReference>
<dbReference type="Gene3D" id="2.60.40.1890">
    <property type="entry name" value="PCu(A)C copper chaperone"/>
    <property type="match status" value="1"/>
</dbReference>
<gene>
    <name evidence="2" type="ORF">QNA08_16520</name>
</gene>
<evidence type="ECO:0000313" key="2">
    <source>
        <dbReference type="EMBL" id="MDJ1159825.1"/>
    </source>
</evidence>
<protein>
    <submittedName>
        <fullName evidence="2">Copper chaperone PCu(A)C</fullName>
    </submittedName>
</protein>
<keyword evidence="1" id="KW-0732">Signal</keyword>
<reference evidence="2 3" key="1">
    <citation type="submission" date="2023-05" db="EMBL/GenBank/DDBJ databases">
        <title>Chelatococcus sp. nov., a moderately thermophilic bacterium isolated from hot spring microbial mat.</title>
        <authorList>
            <person name="Hu C.-J."/>
            <person name="Li W.-J."/>
        </authorList>
    </citation>
    <scope>NUCLEOTIDE SEQUENCE [LARGE SCALE GENOMIC DNA]</scope>
    <source>
        <strain evidence="2 3">SYSU G07232</strain>
    </source>
</reference>
<dbReference type="PANTHER" id="PTHR36302">
    <property type="entry name" value="BLR7088 PROTEIN"/>
    <property type="match status" value="1"/>
</dbReference>
<dbReference type="RefSeq" id="WP_283741825.1">
    <property type="nucleotide sequence ID" value="NZ_JASJEV010000013.1"/>
</dbReference>
<dbReference type="InterPro" id="IPR007410">
    <property type="entry name" value="LpqE-like"/>
</dbReference>
<feature type="signal peptide" evidence="1">
    <location>
        <begin position="1"/>
        <end position="39"/>
    </location>
</feature>
<evidence type="ECO:0000256" key="1">
    <source>
        <dbReference type="SAM" id="SignalP"/>
    </source>
</evidence>
<dbReference type="Pfam" id="PF04314">
    <property type="entry name" value="PCuAC"/>
    <property type="match status" value="1"/>
</dbReference>
<accession>A0ABT7AKC9</accession>
<sequence>MSNHLVGRPAAPFRRARRPSLTEALLAAALTLSAGAALAHDFRAGALTIDQPWSRATPAGAQVAGGFMTIRNAGPAEDRLIGGASEIAGRLEIHEMGVVDGVMRMRPVEQGLAIKPGEAVELKPGSYHIMFFELKRQLKQGERFKGELQFEKAGTIPVEFAVESIGAQGAGQGSGAAHQGHGG</sequence>